<proteinExistence type="predicted"/>
<gene>
    <name evidence="2" type="ORF">ACFPIJ_34175</name>
</gene>
<keyword evidence="1" id="KW-0812">Transmembrane</keyword>
<organism evidence="2 3">
    <name type="scientific">Dactylosporangium cerinum</name>
    <dbReference type="NCBI Taxonomy" id="1434730"/>
    <lineage>
        <taxon>Bacteria</taxon>
        <taxon>Bacillati</taxon>
        <taxon>Actinomycetota</taxon>
        <taxon>Actinomycetes</taxon>
        <taxon>Micromonosporales</taxon>
        <taxon>Micromonosporaceae</taxon>
        <taxon>Dactylosporangium</taxon>
    </lineage>
</organism>
<dbReference type="RefSeq" id="WP_380121361.1">
    <property type="nucleotide sequence ID" value="NZ_JBHSIU010000046.1"/>
</dbReference>
<evidence type="ECO:0000313" key="3">
    <source>
        <dbReference type="Proteomes" id="UP001595912"/>
    </source>
</evidence>
<reference evidence="3" key="1">
    <citation type="journal article" date="2019" name="Int. J. Syst. Evol. Microbiol.">
        <title>The Global Catalogue of Microorganisms (GCM) 10K type strain sequencing project: providing services to taxonomists for standard genome sequencing and annotation.</title>
        <authorList>
            <consortium name="The Broad Institute Genomics Platform"/>
            <consortium name="The Broad Institute Genome Sequencing Center for Infectious Disease"/>
            <person name="Wu L."/>
            <person name="Ma J."/>
        </authorList>
    </citation>
    <scope>NUCLEOTIDE SEQUENCE [LARGE SCALE GENOMIC DNA]</scope>
    <source>
        <strain evidence="3">CGMCC 4.7152</strain>
    </source>
</reference>
<accession>A0ABV9W2Q6</accession>
<keyword evidence="1" id="KW-0472">Membrane</keyword>
<protein>
    <submittedName>
        <fullName evidence="2">Uncharacterized protein</fullName>
    </submittedName>
</protein>
<comment type="caution">
    <text evidence="2">The sequence shown here is derived from an EMBL/GenBank/DDBJ whole genome shotgun (WGS) entry which is preliminary data.</text>
</comment>
<keyword evidence="3" id="KW-1185">Reference proteome</keyword>
<evidence type="ECO:0000256" key="1">
    <source>
        <dbReference type="SAM" id="Phobius"/>
    </source>
</evidence>
<dbReference type="EMBL" id="JBHSIU010000046">
    <property type="protein sequence ID" value="MFC5002863.1"/>
    <property type="molecule type" value="Genomic_DNA"/>
</dbReference>
<sequence>MRRTWKPKIRLGVAWVAAAVSQVLIAVVVAWLTTGPDVFPAHIDAVNVVPGSDERTIKVSLTFSSCMKFRGVDVAEDASTVRFTAHVVAAKSCGETPTTSLVVPVWLERPLRQRSIVDGSNRAHLHAG</sequence>
<name>A0ABV9W2Q6_9ACTN</name>
<keyword evidence="1" id="KW-1133">Transmembrane helix</keyword>
<dbReference type="Proteomes" id="UP001595912">
    <property type="component" value="Unassembled WGS sequence"/>
</dbReference>
<feature type="transmembrane region" description="Helical" evidence="1">
    <location>
        <begin position="12"/>
        <end position="32"/>
    </location>
</feature>
<evidence type="ECO:0000313" key="2">
    <source>
        <dbReference type="EMBL" id="MFC5002863.1"/>
    </source>
</evidence>